<name>A0ABR1SEC8_9PEZI</name>
<keyword evidence="3" id="KW-1185">Reference proteome</keyword>
<comment type="caution">
    <text evidence="2">The sequence shown here is derived from an EMBL/GenBank/DDBJ whole genome shotgun (WGS) entry which is preliminary data.</text>
</comment>
<accession>A0ABR1SEC8</accession>
<sequence>MIMHTRLTRPPSQQQFTCQTRALYDFESTLGCTTNLPVNTYKLPTVTIVNNGATTVTPITASGDGINAYGVQLRYNAASFHLNRGIKRDSRAHIGPVIIIGLERRRSRRHRSRLRRRRPGHLSHYSLPLLPGTVSAETATTELSGPTADGAGPNATTTAALPGSTARVPKFYAAPALSRPTTDGT</sequence>
<feature type="region of interest" description="Disordered" evidence="1">
    <location>
        <begin position="142"/>
        <end position="163"/>
    </location>
</feature>
<dbReference type="Proteomes" id="UP001444661">
    <property type="component" value="Unassembled WGS sequence"/>
</dbReference>
<evidence type="ECO:0000313" key="2">
    <source>
        <dbReference type="EMBL" id="KAK8030184.1"/>
    </source>
</evidence>
<gene>
    <name evidence="2" type="ORF">PG993_011475</name>
</gene>
<protein>
    <submittedName>
        <fullName evidence="2">Uncharacterized protein</fullName>
    </submittedName>
</protein>
<organism evidence="2 3">
    <name type="scientific">Apiospora rasikravindrae</name>
    <dbReference type="NCBI Taxonomy" id="990691"/>
    <lineage>
        <taxon>Eukaryota</taxon>
        <taxon>Fungi</taxon>
        <taxon>Dikarya</taxon>
        <taxon>Ascomycota</taxon>
        <taxon>Pezizomycotina</taxon>
        <taxon>Sordariomycetes</taxon>
        <taxon>Xylariomycetidae</taxon>
        <taxon>Amphisphaeriales</taxon>
        <taxon>Apiosporaceae</taxon>
        <taxon>Apiospora</taxon>
    </lineage>
</organism>
<evidence type="ECO:0000313" key="3">
    <source>
        <dbReference type="Proteomes" id="UP001444661"/>
    </source>
</evidence>
<feature type="compositionally biased region" description="Basic residues" evidence="1">
    <location>
        <begin position="107"/>
        <end position="121"/>
    </location>
</feature>
<evidence type="ECO:0000256" key="1">
    <source>
        <dbReference type="SAM" id="MobiDB-lite"/>
    </source>
</evidence>
<feature type="region of interest" description="Disordered" evidence="1">
    <location>
        <begin position="107"/>
        <end position="128"/>
    </location>
</feature>
<reference evidence="2 3" key="1">
    <citation type="submission" date="2023-01" db="EMBL/GenBank/DDBJ databases">
        <title>Analysis of 21 Apiospora genomes using comparative genomics revels a genus with tremendous synthesis potential of carbohydrate active enzymes and secondary metabolites.</title>
        <authorList>
            <person name="Sorensen T."/>
        </authorList>
    </citation>
    <scope>NUCLEOTIDE SEQUENCE [LARGE SCALE GENOMIC DNA]</scope>
    <source>
        <strain evidence="2 3">CBS 33761</strain>
    </source>
</reference>
<dbReference type="EMBL" id="JAQQWK010000010">
    <property type="protein sequence ID" value="KAK8030184.1"/>
    <property type="molecule type" value="Genomic_DNA"/>
</dbReference>
<proteinExistence type="predicted"/>